<evidence type="ECO:0000313" key="2">
    <source>
        <dbReference type="EMBL" id="KAH0594523.1"/>
    </source>
</evidence>
<keyword evidence="3" id="KW-1185">Reference proteome</keyword>
<accession>A0A9P8M5X1</accession>
<organism evidence="2 3">
    <name type="scientific">Metarhizium humberi</name>
    <dbReference type="NCBI Taxonomy" id="2596975"/>
    <lineage>
        <taxon>Eukaryota</taxon>
        <taxon>Fungi</taxon>
        <taxon>Dikarya</taxon>
        <taxon>Ascomycota</taxon>
        <taxon>Pezizomycotina</taxon>
        <taxon>Sordariomycetes</taxon>
        <taxon>Hypocreomycetidae</taxon>
        <taxon>Hypocreales</taxon>
        <taxon>Clavicipitaceae</taxon>
        <taxon>Metarhizium</taxon>
    </lineage>
</organism>
<evidence type="ECO:0000256" key="1">
    <source>
        <dbReference type="SAM" id="MobiDB-lite"/>
    </source>
</evidence>
<name>A0A9P8M5X1_9HYPO</name>
<dbReference type="Pfam" id="PF11927">
    <property type="entry name" value="HODM_asu-like"/>
    <property type="match status" value="1"/>
</dbReference>
<proteinExistence type="predicted"/>
<feature type="region of interest" description="Disordered" evidence="1">
    <location>
        <begin position="26"/>
        <end position="53"/>
    </location>
</feature>
<evidence type="ECO:0008006" key="4">
    <source>
        <dbReference type="Google" id="ProtNLM"/>
    </source>
</evidence>
<dbReference type="Proteomes" id="UP000764110">
    <property type="component" value="Unassembled WGS sequence"/>
</dbReference>
<reference evidence="2 3" key="1">
    <citation type="submission" date="2020-07" db="EMBL/GenBank/DDBJ databases">
        <title>Metarhizium humberi genome.</title>
        <authorList>
            <person name="Lysoe E."/>
        </authorList>
    </citation>
    <scope>NUCLEOTIDE SEQUENCE [LARGE SCALE GENOMIC DNA]</scope>
    <source>
        <strain evidence="2 3">ESALQ1638</strain>
    </source>
</reference>
<sequence>MAALRFQYQVAANICGYGQVVPRDGYQKRGTPKLESPASPRSGTPDASHHGMPSHVSYTSIQAMAAGVCAYLFQAYIWKKKAIGHGETPIAGNAKPETAPDADYSKIFPPSQRNAIYDLIPTADNNIEPLSVSKQPLLKLECDYRLADPSTNLYSGFTVGDVRALGSFPDYAKLSGVPAPTPLKNFTIDTARPRPYRPFRWPYHQTMSYKKLDADYWLELESTYRERITQRRDLYAQHGKEILQALPGSELACRELMEMALQYLGTKYPQHFQVSDGHFVNRILGTTRDVSAAEPLHVLLENLPEDFGIMMRDEKTGRYHLRAGVICSSLGWKLGQKIGMGLPGVHHAVPGYKEKLAFSMDRFFTRMPASSPIQRGSWGLEIGQPLFLPDDHPDWSNRGSRRDSLREEDVYLRVDWQTLRRLPLSGAIVFNFKALYTPLCEFADEPYIPSLVLKILNEGEEGIMKYKGTWHVEHVVKPALVRYEQAQLDMGLIEKGWTVQTLDESPFFPGWQRKCS</sequence>
<protein>
    <recommendedName>
        <fullName evidence="4">HRQ family protein</fullName>
    </recommendedName>
</protein>
<dbReference type="EMBL" id="JACEFI010000016">
    <property type="protein sequence ID" value="KAH0594523.1"/>
    <property type="molecule type" value="Genomic_DNA"/>
</dbReference>
<comment type="caution">
    <text evidence="2">The sequence shown here is derived from an EMBL/GenBank/DDBJ whole genome shotgun (WGS) entry which is preliminary data.</text>
</comment>
<dbReference type="AlphaFoldDB" id="A0A9P8M5X1"/>
<dbReference type="InterPro" id="IPR021848">
    <property type="entry name" value="HODM_asu-like"/>
</dbReference>
<gene>
    <name evidence="2" type="ORF">MHUMG1_07874</name>
</gene>
<evidence type="ECO:0000313" key="3">
    <source>
        <dbReference type="Proteomes" id="UP000764110"/>
    </source>
</evidence>